<dbReference type="EMBL" id="JAHYBX010000014">
    <property type="protein sequence ID" value="MCA1858350.1"/>
    <property type="molecule type" value="Genomic_DNA"/>
</dbReference>
<name>A0ABS7YJ42_9BURK</name>
<keyword evidence="2" id="KW-0378">Hydrolase</keyword>
<dbReference type="PROSITE" id="PS51704">
    <property type="entry name" value="GP_PDE"/>
    <property type="match status" value="1"/>
</dbReference>
<dbReference type="RefSeq" id="WP_225240500.1">
    <property type="nucleotide sequence ID" value="NZ_JAHYBX010000014.1"/>
</dbReference>
<gene>
    <name evidence="2" type="primary">ugpQ</name>
    <name evidence="2" type="ORF">LE190_20805</name>
</gene>
<evidence type="ECO:0000259" key="1">
    <source>
        <dbReference type="PROSITE" id="PS51704"/>
    </source>
</evidence>
<accession>A0ABS7YJ42</accession>
<comment type="caution">
    <text evidence="2">The sequence shown here is derived from an EMBL/GenBank/DDBJ whole genome shotgun (WGS) entry which is preliminary data.</text>
</comment>
<evidence type="ECO:0000313" key="2">
    <source>
        <dbReference type="EMBL" id="MCA1858350.1"/>
    </source>
</evidence>
<proteinExistence type="predicted"/>
<dbReference type="PROSITE" id="PS50007">
    <property type="entry name" value="PIPLC_X_DOMAIN"/>
    <property type="match status" value="1"/>
</dbReference>
<protein>
    <submittedName>
        <fullName evidence="2">Glycerophosphodiester phosphodiesterase</fullName>
        <ecNumber evidence="2">3.1.4.46</ecNumber>
    </submittedName>
</protein>
<organism evidence="2 3">
    <name type="scientific">Massilia hydrophila</name>
    <dbReference type="NCBI Taxonomy" id="3044279"/>
    <lineage>
        <taxon>Bacteria</taxon>
        <taxon>Pseudomonadati</taxon>
        <taxon>Pseudomonadota</taxon>
        <taxon>Betaproteobacteria</taxon>
        <taxon>Burkholderiales</taxon>
        <taxon>Oxalobacteraceae</taxon>
        <taxon>Telluria group</taxon>
        <taxon>Massilia</taxon>
    </lineage>
</organism>
<dbReference type="SUPFAM" id="SSF51695">
    <property type="entry name" value="PLC-like phosphodiesterases"/>
    <property type="match status" value="1"/>
</dbReference>
<reference evidence="2 3" key="1">
    <citation type="submission" date="2021-07" db="EMBL/GenBank/DDBJ databases">
        <title>Characterization of Violacein-producing bacteria and related species.</title>
        <authorList>
            <person name="Wilson H.S."/>
            <person name="De Leon M.E."/>
        </authorList>
    </citation>
    <scope>NUCLEOTIDE SEQUENCE [LARGE SCALE GENOMIC DNA]</scope>
    <source>
        <strain evidence="2 3">HSC-2F05</strain>
    </source>
</reference>
<dbReference type="InterPro" id="IPR030395">
    <property type="entry name" value="GP_PDE_dom"/>
</dbReference>
<dbReference type="InterPro" id="IPR017946">
    <property type="entry name" value="PLC-like_Pdiesterase_TIM-brl"/>
</dbReference>
<sequence length="254" mass="27525">MWRYPRILAHRGGGTLAPENTYAGLRRGLEFGFRAVEFDVMLARDGVPVVLHDPCLGRTVNGTGHVFDYDARELARMDAGSWFGAAYRDEGVPLFTEFAALCRSYGIWMNIEIKPAPGFERETGTTVARLAQAMFADALATGDLARAPLLSSFSLTALQAARLAAPGLPRACLMRQAPPDWEAQARAVGAAALHLDHRFLEPALAAAVRAAGFGLFCYTVNTPARARELLSWGVDAFCTDRIDLIGPADWPVSS</sequence>
<evidence type="ECO:0000313" key="3">
    <source>
        <dbReference type="Proteomes" id="UP001198602"/>
    </source>
</evidence>
<dbReference type="GO" id="GO:0008889">
    <property type="term" value="F:glycerophosphodiester phosphodiesterase activity"/>
    <property type="evidence" value="ECO:0007669"/>
    <property type="project" value="UniProtKB-EC"/>
</dbReference>
<dbReference type="EC" id="3.1.4.46" evidence="2"/>
<keyword evidence="3" id="KW-1185">Reference proteome</keyword>
<feature type="domain" description="GP-PDE" evidence="1">
    <location>
        <begin position="5"/>
        <end position="249"/>
    </location>
</feature>
<dbReference type="Gene3D" id="3.20.20.190">
    <property type="entry name" value="Phosphatidylinositol (PI) phosphodiesterase"/>
    <property type="match status" value="1"/>
</dbReference>
<dbReference type="Proteomes" id="UP001198602">
    <property type="component" value="Unassembled WGS sequence"/>
</dbReference>
<dbReference type="NCBIfam" id="NF006989">
    <property type="entry name" value="PRK09454.1"/>
    <property type="match status" value="1"/>
</dbReference>
<dbReference type="PANTHER" id="PTHR46211:SF1">
    <property type="entry name" value="GLYCEROPHOSPHODIESTER PHOSPHODIESTERASE, CYTOPLASMIC"/>
    <property type="match status" value="1"/>
</dbReference>
<dbReference type="PANTHER" id="PTHR46211">
    <property type="entry name" value="GLYCEROPHOSPHORYL DIESTER PHOSPHODIESTERASE"/>
    <property type="match status" value="1"/>
</dbReference>
<dbReference type="Pfam" id="PF03009">
    <property type="entry name" value="GDPD"/>
    <property type="match status" value="1"/>
</dbReference>